<dbReference type="InterPro" id="IPR002068">
    <property type="entry name" value="A-crystallin/Hsp20_dom"/>
</dbReference>
<dbReference type="InterPro" id="IPR031107">
    <property type="entry name" value="Small_HSP"/>
</dbReference>
<dbReference type="SUPFAM" id="SSF49764">
    <property type="entry name" value="HSP20-like chaperones"/>
    <property type="match status" value="1"/>
</dbReference>
<evidence type="ECO:0000313" key="6">
    <source>
        <dbReference type="EMBL" id="KAG5586619.1"/>
    </source>
</evidence>
<dbReference type="Gene3D" id="2.60.40.790">
    <property type="match status" value="1"/>
</dbReference>
<dbReference type="AlphaFoldDB" id="A0A9J5XE11"/>
<proteinExistence type="inferred from homology"/>
<dbReference type="InterPro" id="IPR008978">
    <property type="entry name" value="HSP20-like_chaperone"/>
</dbReference>
<dbReference type="PROSITE" id="PS01031">
    <property type="entry name" value="SHSP"/>
    <property type="match status" value="1"/>
</dbReference>
<gene>
    <name evidence="6" type="ORF">H5410_047053</name>
</gene>
<keyword evidence="7" id="KW-1185">Reference proteome</keyword>
<dbReference type="OrthoDB" id="5511210at2759"/>
<dbReference type="GO" id="GO:0006950">
    <property type="term" value="P:response to stress"/>
    <property type="evidence" value="ECO:0007669"/>
    <property type="project" value="UniProtKB-ARBA"/>
</dbReference>
<evidence type="ECO:0000313" key="7">
    <source>
        <dbReference type="Proteomes" id="UP000824120"/>
    </source>
</evidence>
<dbReference type="EMBL" id="JACXVP010000009">
    <property type="protein sequence ID" value="KAG5586619.1"/>
    <property type="molecule type" value="Genomic_DNA"/>
</dbReference>
<dbReference type="Pfam" id="PF00011">
    <property type="entry name" value="HSP20"/>
    <property type="match status" value="1"/>
</dbReference>
<accession>A0A9J5XE11</accession>
<name>A0A9J5XE11_SOLCO</name>
<keyword evidence="1" id="KW-0346">Stress response</keyword>
<reference evidence="6 7" key="1">
    <citation type="submission" date="2020-09" db="EMBL/GenBank/DDBJ databases">
        <title>De no assembly of potato wild relative species, Solanum commersonii.</title>
        <authorList>
            <person name="Cho K."/>
        </authorList>
    </citation>
    <scope>NUCLEOTIDE SEQUENCE [LARGE SCALE GENOMIC DNA]</scope>
    <source>
        <strain evidence="6">LZ3.2</strain>
        <tissue evidence="6">Leaf</tissue>
    </source>
</reference>
<evidence type="ECO:0000259" key="5">
    <source>
        <dbReference type="PROSITE" id="PS51203"/>
    </source>
</evidence>
<sequence length="233" mass="27020">MALIPQLLESIFQPLSLNDSSTSKFVNPRVDWKENEDAHVFKVDLPGLNKEEIKVEIEEGKVLQISGEIKGVDLNKEDQKKENETWRRVERPRGKFCRRFWLPENAKIDEVKASMENGVLTLTIPKQEIKKPEEQRTCIQFFAHVVIFIDETEWRREVAFAGFEVPIQMDVSAEKMIFGVPGTDDPQRRDELIKVLGIDLSWRMHRSINFSNYEIVQNTIFFGQNVSVTIDIG</sequence>
<dbReference type="InterPro" id="IPR007052">
    <property type="entry name" value="CS_dom"/>
</dbReference>
<evidence type="ECO:0000256" key="1">
    <source>
        <dbReference type="ARBA" id="ARBA00023016"/>
    </source>
</evidence>
<dbReference type="Proteomes" id="UP000824120">
    <property type="component" value="Chromosome 9"/>
</dbReference>
<feature type="domain" description="SHSP" evidence="4">
    <location>
        <begin position="21"/>
        <end position="142"/>
    </location>
</feature>
<comment type="similarity">
    <text evidence="2 3">Belongs to the small heat shock protein (HSP20) family.</text>
</comment>
<dbReference type="PROSITE" id="PS51203">
    <property type="entry name" value="CS"/>
    <property type="match status" value="1"/>
</dbReference>
<dbReference type="PANTHER" id="PTHR11527">
    <property type="entry name" value="HEAT-SHOCK PROTEIN 20 FAMILY MEMBER"/>
    <property type="match status" value="1"/>
</dbReference>
<feature type="domain" description="CS" evidence="5">
    <location>
        <begin position="25"/>
        <end position="140"/>
    </location>
</feature>
<evidence type="ECO:0000259" key="4">
    <source>
        <dbReference type="PROSITE" id="PS01031"/>
    </source>
</evidence>
<organism evidence="6 7">
    <name type="scientific">Solanum commersonii</name>
    <name type="common">Commerson's wild potato</name>
    <name type="synonym">Commerson's nightshade</name>
    <dbReference type="NCBI Taxonomy" id="4109"/>
    <lineage>
        <taxon>Eukaryota</taxon>
        <taxon>Viridiplantae</taxon>
        <taxon>Streptophyta</taxon>
        <taxon>Embryophyta</taxon>
        <taxon>Tracheophyta</taxon>
        <taxon>Spermatophyta</taxon>
        <taxon>Magnoliopsida</taxon>
        <taxon>eudicotyledons</taxon>
        <taxon>Gunneridae</taxon>
        <taxon>Pentapetalae</taxon>
        <taxon>asterids</taxon>
        <taxon>lamiids</taxon>
        <taxon>Solanales</taxon>
        <taxon>Solanaceae</taxon>
        <taxon>Solanoideae</taxon>
        <taxon>Solaneae</taxon>
        <taxon>Solanum</taxon>
    </lineage>
</organism>
<comment type="caution">
    <text evidence="6">The sequence shown here is derived from an EMBL/GenBank/DDBJ whole genome shotgun (WGS) entry which is preliminary data.</text>
</comment>
<protein>
    <submittedName>
        <fullName evidence="6">Uncharacterized protein</fullName>
    </submittedName>
</protein>
<evidence type="ECO:0000256" key="3">
    <source>
        <dbReference type="RuleBase" id="RU003616"/>
    </source>
</evidence>
<evidence type="ECO:0000256" key="2">
    <source>
        <dbReference type="PROSITE-ProRule" id="PRU00285"/>
    </source>
</evidence>